<sequence length="135" mass="15014">MKINPYLTFDGTCEQAMRFYAEALRGELGMLMRFRDSPGCEELPPDLIMHARLNVGDEVLMASDNHPAFPYEGIKGCSISLNVDSPEEAQRVFDVLAGGGKVEMPLAETFWARSFGMLKDQFGVAWMINCAKPGF</sequence>
<dbReference type="Proteomes" id="UP000639274">
    <property type="component" value="Chromosome"/>
</dbReference>
<organism evidence="2 3">
    <name type="scientific">Agrilutibacter solisilvae</name>
    <dbReference type="NCBI Taxonomy" id="2763317"/>
    <lineage>
        <taxon>Bacteria</taxon>
        <taxon>Pseudomonadati</taxon>
        <taxon>Pseudomonadota</taxon>
        <taxon>Gammaproteobacteria</taxon>
        <taxon>Lysobacterales</taxon>
        <taxon>Lysobacteraceae</taxon>
        <taxon>Agrilutibacter</taxon>
    </lineage>
</organism>
<protein>
    <submittedName>
        <fullName evidence="2">VOC family protein</fullName>
    </submittedName>
</protein>
<dbReference type="SUPFAM" id="SSF54593">
    <property type="entry name" value="Glyoxalase/Bleomycin resistance protein/Dihydroxybiphenyl dioxygenase"/>
    <property type="match status" value="1"/>
</dbReference>
<dbReference type="KEGG" id="lsf:I8J32_015945"/>
<evidence type="ECO:0000259" key="1">
    <source>
        <dbReference type="Pfam" id="PF06983"/>
    </source>
</evidence>
<proteinExistence type="predicted"/>
<dbReference type="RefSeq" id="WP_200613470.1">
    <property type="nucleotide sequence ID" value="NZ_CP071518.1"/>
</dbReference>
<name>A0A974XYV3_9GAMM</name>
<evidence type="ECO:0000313" key="3">
    <source>
        <dbReference type="Proteomes" id="UP000639274"/>
    </source>
</evidence>
<dbReference type="Gene3D" id="3.10.180.10">
    <property type="entry name" value="2,3-Dihydroxybiphenyl 1,2-Dioxygenase, domain 1"/>
    <property type="match status" value="1"/>
</dbReference>
<evidence type="ECO:0000313" key="2">
    <source>
        <dbReference type="EMBL" id="QSX78163.1"/>
    </source>
</evidence>
<dbReference type="Pfam" id="PF06983">
    <property type="entry name" value="3-dmu-9_3-mt"/>
    <property type="match status" value="1"/>
</dbReference>
<dbReference type="InterPro" id="IPR029068">
    <property type="entry name" value="Glyas_Bleomycin-R_OHBP_Dase"/>
</dbReference>
<dbReference type="CDD" id="cd06588">
    <property type="entry name" value="PhnB_like"/>
    <property type="match status" value="1"/>
</dbReference>
<dbReference type="InterPro" id="IPR028973">
    <property type="entry name" value="PhnB-like"/>
</dbReference>
<dbReference type="EMBL" id="CP071518">
    <property type="protein sequence ID" value="QSX78163.1"/>
    <property type="molecule type" value="Genomic_DNA"/>
</dbReference>
<accession>A0A974XYV3</accession>
<dbReference type="PANTHER" id="PTHR33990">
    <property type="entry name" value="PROTEIN YJDN-RELATED"/>
    <property type="match status" value="1"/>
</dbReference>
<dbReference type="AlphaFoldDB" id="A0A974XYV3"/>
<reference evidence="2 3" key="1">
    <citation type="submission" date="2021-03" db="EMBL/GenBank/DDBJ databases">
        <title>Lysobacter sp. nov. isolated from soil of gangwondo yeongwol, south Korea.</title>
        <authorList>
            <person name="Kim K.R."/>
            <person name="Kim K.H."/>
            <person name="Jeon C.O."/>
        </authorList>
    </citation>
    <scope>NUCLEOTIDE SEQUENCE [LARGE SCALE GENOMIC DNA]</scope>
    <source>
        <strain evidence="2 3">R19</strain>
    </source>
</reference>
<feature type="domain" description="PhnB-like" evidence="1">
    <location>
        <begin position="2"/>
        <end position="128"/>
    </location>
</feature>
<dbReference type="PANTHER" id="PTHR33990:SF1">
    <property type="entry name" value="PROTEIN YJDN"/>
    <property type="match status" value="1"/>
</dbReference>
<keyword evidence="3" id="KW-1185">Reference proteome</keyword>
<gene>
    <name evidence="2" type="ORF">I8J32_015945</name>
</gene>